<evidence type="ECO:0000313" key="2">
    <source>
        <dbReference type="EMBL" id="KAJ7724273.1"/>
    </source>
</evidence>
<feature type="transmembrane region" description="Helical" evidence="1">
    <location>
        <begin position="248"/>
        <end position="269"/>
    </location>
</feature>
<protein>
    <recommendedName>
        <fullName evidence="4">Transmembrane protein</fullName>
    </recommendedName>
</protein>
<feature type="transmembrane region" description="Helical" evidence="1">
    <location>
        <begin position="43"/>
        <end position="60"/>
    </location>
</feature>
<evidence type="ECO:0008006" key="4">
    <source>
        <dbReference type="Google" id="ProtNLM"/>
    </source>
</evidence>
<dbReference type="Proteomes" id="UP001215598">
    <property type="component" value="Unassembled WGS sequence"/>
</dbReference>
<comment type="caution">
    <text evidence="2">The sequence shown here is derived from an EMBL/GenBank/DDBJ whole genome shotgun (WGS) entry which is preliminary data.</text>
</comment>
<dbReference type="EMBL" id="JARKIB010000204">
    <property type="protein sequence ID" value="KAJ7724273.1"/>
    <property type="molecule type" value="Genomic_DNA"/>
</dbReference>
<proteinExistence type="predicted"/>
<reference evidence="2" key="1">
    <citation type="submission" date="2023-03" db="EMBL/GenBank/DDBJ databases">
        <title>Massive genome expansion in bonnet fungi (Mycena s.s.) driven by repeated elements and novel gene families across ecological guilds.</title>
        <authorList>
            <consortium name="Lawrence Berkeley National Laboratory"/>
            <person name="Harder C.B."/>
            <person name="Miyauchi S."/>
            <person name="Viragh M."/>
            <person name="Kuo A."/>
            <person name="Thoen E."/>
            <person name="Andreopoulos B."/>
            <person name="Lu D."/>
            <person name="Skrede I."/>
            <person name="Drula E."/>
            <person name="Henrissat B."/>
            <person name="Morin E."/>
            <person name="Kohler A."/>
            <person name="Barry K."/>
            <person name="LaButti K."/>
            <person name="Morin E."/>
            <person name="Salamov A."/>
            <person name="Lipzen A."/>
            <person name="Mereny Z."/>
            <person name="Hegedus B."/>
            <person name="Baldrian P."/>
            <person name="Stursova M."/>
            <person name="Weitz H."/>
            <person name="Taylor A."/>
            <person name="Grigoriev I.V."/>
            <person name="Nagy L.G."/>
            <person name="Martin F."/>
            <person name="Kauserud H."/>
        </authorList>
    </citation>
    <scope>NUCLEOTIDE SEQUENCE</scope>
    <source>
        <strain evidence="2">CBHHK182m</strain>
    </source>
</reference>
<name>A0AAD7HMR0_9AGAR</name>
<keyword evidence="1" id="KW-0472">Membrane</keyword>
<evidence type="ECO:0000256" key="1">
    <source>
        <dbReference type="SAM" id="Phobius"/>
    </source>
</evidence>
<gene>
    <name evidence="2" type="ORF">B0H16DRAFT_1786329</name>
</gene>
<evidence type="ECO:0000313" key="3">
    <source>
        <dbReference type="Proteomes" id="UP001215598"/>
    </source>
</evidence>
<keyword evidence="3" id="KW-1185">Reference proteome</keyword>
<organism evidence="2 3">
    <name type="scientific">Mycena metata</name>
    <dbReference type="NCBI Taxonomy" id="1033252"/>
    <lineage>
        <taxon>Eukaryota</taxon>
        <taxon>Fungi</taxon>
        <taxon>Dikarya</taxon>
        <taxon>Basidiomycota</taxon>
        <taxon>Agaricomycotina</taxon>
        <taxon>Agaricomycetes</taxon>
        <taxon>Agaricomycetidae</taxon>
        <taxon>Agaricales</taxon>
        <taxon>Marasmiineae</taxon>
        <taxon>Mycenaceae</taxon>
        <taxon>Mycena</taxon>
    </lineage>
</organism>
<sequence>MLNRLQRARGFVLLSFLPTVFFWGCDVLNPKDIPDSAVYTPHPYLIGVFFVIQVALQVRFRSERIYWISRLFERRLRPPEQALLSPGLDDGFGAIQTTDTSDNDGEPSQMAYVPLYTAANFLLVGSMAAWKSDQVVISQICMALNAICQLYFVFFTLQPSGKFAWSHKNKITHLVAKTSLGIAVLYMWRAWGVMDIGSSRPPVQQKAHCGVFVLLLAFASGPDPTLGICLLLDLAALTAGHTTDGWRFAFSCIMGVLFVVVLSDALLAWKNRALARMPVDVEAETSALQGGSEEIWLEDFTTPSPSDEEHAHLPERV</sequence>
<dbReference type="AlphaFoldDB" id="A0AAD7HMR0"/>
<feature type="transmembrane region" description="Helical" evidence="1">
    <location>
        <begin position="136"/>
        <end position="154"/>
    </location>
</feature>
<keyword evidence="1" id="KW-0812">Transmembrane</keyword>
<accession>A0AAD7HMR0</accession>
<keyword evidence="1" id="KW-1133">Transmembrane helix</keyword>
<feature type="transmembrane region" description="Helical" evidence="1">
    <location>
        <begin position="211"/>
        <end position="236"/>
    </location>
</feature>
<feature type="transmembrane region" description="Helical" evidence="1">
    <location>
        <begin position="174"/>
        <end position="191"/>
    </location>
</feature>